<keyword evidence="2" id="KW-1133">Transmembrane helix</keyword>
<proteinExistence type="predicted"/>
<dbReference type="AlphaFoldDB" id="A0A9K3GFS2"/>
<evidence type="ECO:0000313" key="4">
    <source>
        <dbReference type="Proteomes" id="UP000265618"/>
    </source>
</evidence>
<evidence type="ECO:0000256" key="2">
    <source>
        <dbReference type="SAM" id="Phobius"/>
    </source>
</evidence>
<feature type="transmembrane region" description="Helical" evidence="2">
    <location>
        <begin position="319"/>
        <end position="338"/>
    </location>
</feature>
<keyword evidence="4" id="KW-1185">Reference proteome</keyword>
<dbReference type="Proteomes" id="UP000265618">
    <property type="component" value="Unassembled WGS sequence"/>
</dbReference>
<evidence type="ECO:0000313" key="3">
    <source>
        <dbReference type="EMBL" id="GIQ82349.1"/>
    </source>
</evidence>
<comment type="caution">
    <text evidence="3">The sequence shown here is derived from an EMBL/GenBank/DDBJ whole genome shotgun (WGS) entry which is preliminary data.</text>
</comment>
<feature type="region of interest" description="Disordered" evidence="1">
    <location>
        <begin position="1"/>
        <end position="20"/>
    </location>
</feature>
<feature type="transmembrane region" description="Helical" evidence="2">
    <location>
        <begin position="259"/>
        <end position="280"/>
    </location>
</feature>
<reference evidence="3 4" key="1">
    <citation type="journal article" date="2018" name="PLoS ONE">
        <title>The draft genome of Kipferlia bialata reveals reductive genome evolution in fornicate parasites.</title>
        <authorList>
            <person name="Tanifuji G."/>
            <person name="Takabayashi S."/>
            <person name="Kume K."/>
            <person name="Takagi M."/>
            <person name="Nakayama T."/>
            <person name="Kamikawa R."/>
            <person name="Inagaki Y."/>
            <person name="Hashimoto T."/>
        </authorList>
    </citation>
    <scope>NUCLEOTIDE SEQUENCE [LARGE SCALE GENOMIC DNA]</scope>
    <source>
        <strain evidence="3">NY0173</strain>
    </source>
</reference>
<evidence type="ECO:0000256" key="1">
    <source>
        <dbReference type="SAM" id="MobiDB-lite"/>
    </source>
</evidence>
<feature type="compositionally biased region" description="Basic and acidic residues" evidence="1">
    <location>
        <begin position="123"/>
        <end position="134"/>
    </location>
</feature>
<name>A0A9K3GFS2_9EUKA</name>
<accession>A0A9K3GFS2</accession>
<sequence>TDEHLDDISHSIGAGGPHDTVGDGVAIAPARPHLTHTLDSFSIKSGAKDAKPPLALIPPIDSHAISNVMAEQVLAVVPGMAPLALSSMPQMEPLALSSSSDSMLGSVMASVMEQAQIEIEQTQIERDHTRRDGSATDSQDNPHTPRAEKSKERPVLDFRPGTENWHMAGMFCVLLTMAYMCCQILCNPYTLYPCVCKNSHGSILSSSHEGVCTGTEYSEESATCHNFDLLSSKTALVLFPLTYSLTQLRFVGRLGPVQYRVAIAMCHYYVGFSLIVWPLLIPSVHEYLSGFSVIGSFTRVFAALFASTPMGPATLSWSYVLWALIPVILQLTASILLNKTRLITTDLRASRYILNQIVRPKLKSMLVVDFVGVDNANETMNQDVVVCERIPRTPGGTIGTAPPTPSRGMQRSSSAPHLLGLLDPVTSLFSVRGALPEGGTMMSAPVSPSAALDPPPLSLEPTLSTRSASRRLLERIPRTPVSPCDVDTPTYARERRFNLTHHTLSLDPKPVVFARFSFDDIPNKTKLRAEVQPPPFSKAATHAYFRFWLRKHTDIFQFVSTVGSVYPELNNARGHIQTKQVKGRHNVFVYYTPGVFEPGTEIRSLESQCISIWRYSVPDRDGSGNRECSILVMDRTGRMV</sequence>
<organism evidence="3 4">
    <name type="scientific">Kipferlia bialata</name>
    <dbReference type="NCBI Taxonomy" id="797122"/>
    <lineage>
        <taxon>Eukaryota</taxon>
        <taxon>Metamonada</taxon>
        <taxon>Carpediemonas-like organisms</taxon>
        <taxon>Kipferlia</taxon>
    </lineage>
</organism>
<feature type="region of interest" description="Disordered" evidence="1">
    <location>
        <begin position="123"/>
        <end position="156"/>
    </location>
</feature>
<feature type="compositionally biased region" description="Basic and acidic residues" evidence="1">
    <location>
        <begin position="143"/>
        <end position="156"/>
    </location>
</feature>
<keyword evidence="2" id="KW-0472">Membrane</keyword>
<gene>
    <name evidence="3" type="ORF">KIPB_003468</name>
</gene>
<keyword evidence="2" id="KW-0812">Transmembrane</keyword>
<feature type="region of interest" description="Disordered" evidence="1">
    <location>
        <begin position="394"/>
        <end position="413"/>
    </location>
</feature>
<dbReference type="EMBL" id="BDIP01000668">
    <property type="protein sequence ID" value="GIQ82349.1"/>
    <property type="molecule type" value="Genomic_DNA"/>
</dbReference>
<feature type="non-terminal residue" evidence="3">
    <location>
        <position position="1"/>
    </location>
</feature>
<protein>
    <submittedName>
        <fullName evidence="3">Uncharacterized protein</fullName>
    </submittedName>
</protein>